<sequence>MLTDIDAAVVDNHHGTLAFFQIKWHDVFSRSLQERASRRSNMLKATEWIDKVNGWIGGRTAREVASVLGMKFSAPVSSEPPILFVMTRHAARFSGEMNVDQRSAWISWPEFTRCVRENSSNDDMLRAICLSHTPENKPSDQPASTKPAKTISYRFNDVEIEVTTPGRE</sequence>
<dbReference type="EMBL" id="FN543105">
    <property type="protein sequence ID" value="CBA30146.1"/>
    <property type="molecule type" value="Genomic_DNA"/>
</dbReference>
<protein>
    <submittedName>
        <fullName evidence="1">Uncharacterized protein</fullName>
    </submittedName>
</protein>
<gene>
    <name evidence="1" type="ORF">Csp_C22090</name>
</gene>
<dbReference type="AlphaFoldDB" id="C9YBY0"/>
<organism evidence="1">
    <name type="scientific">Curvibacter symbiont subsp. Hydra magnipapillata</name>
    <dbReference type="NCBI Taxonomy" id="667019"/>
    <lineage>
        <taxon>Bacteria</taxon>
        <taxon>Pseudomonadati</taxon>
        <taxon>Pseudomonadota</taxon>
        <taxon>Betaproteobacteria</taxon>
        <taxon>Burkholderiales</taxon>
        <taxon>Comamonadaceae</taxon>
        <taxon>Curvibacter</taxon>
    </lineage>
</organism>
<evidence type="ECO:0000313" key="1">
    <source>
        <dbReference type="EMBL" id="CBA30146.1"/>
    </source>
</evidence>
<reference evidence="1" key="1">
    <citation type="journal article" date="2010" name="Nature">
        <title>The Dynamic genome of Hydra.</title>
        <authorList>
            <person name="Chapman J.A."/>
            <person name="Kirkness E.F."/>
            <person name="Simakov O."/>
            <person name="Hampson S.E."/>
            <person name="Mitros T."/>
            <person name="Weinmaier T."/>
            <person name="Rattei T."/>
            <person name="Balasubramanian P.G."/>
            <person name="Borman J."/>
            <person name="Busam D."/>
            <person name="Disbennett K."/>
            <person name="Pfannkoch C."/>
            <person name="Sumin N."/>
            <person name="Sutton G."/>
            <person name="Viswanathan L."/>
            <person name="Walenz B."/>
            <person name="Goodstein D.M."/>
            <person name="Hellsten U."/>
            <person name="Kawashima T."/>
            <person name="Prochnik S.E."/>
            <person name="Putnam N.H."/>
            <person name="Shu S."/>
            <person name="Blumberg B."/>
            <person name="Dana C.E."/>
            <person name="Gee L."/>
            <person name="Kibler D.F."/>
            <person name="Law L."/>
            <person name="Lindgens D."/>
            <person name="Martinez D.E."/>
            <person name="Peng J."/>
            <person name="Wigge P.A."/>
            <person name="Bertulat B."/>
            <person name="Guder C."/>
            <person name="Nakamura Y."/>
            <person name="Ozbek S."/>
            <person name="Watanabe H."/>
            <person name="Khalturin K."/>
            <person name="Hemmrich G."/>
            <person name="Franke A."/>
            <person name="Augustin R."/>
            <person name="Fraune S."/>
            <person name="Hayakawa E."/>
            <person name="Hayakawa S."/>
            <person name="Hirose M."/>
            <person name="Hwang J."/>
            <person name="Ikeo K."/>
            <person name="Nishimiya-Fujisawa C."/>
            <person name="Ogura A."/>
            <person name="Takahashi T."/>
            <person name="Steinmetz P.R."/>
            <person name="Zhang X."/>
            <person name="Aufschnaiter R."/>
            <person name="Eder M.K."/>
            <person name="Gorny A.K."/>
            <person name="Salvenmoser W."/>
            <person name="Heimberg A.M."/>
            <person name="Wheeler B.M."/>
            <person name="Peterson K.J."/>
            <person name="Boettger A."/>
            <person name="Tischler P."/>
            <person name="Wolf A."/>
            <person name="Gojobori T."/>
            <person name="Remington K.A."/>
            <person name="Strausberg R.L."/>
            <person name="Venter J."/>
            <person name="Technau U."/>
            <person name="Hobmayer B."/>
            <person name="Bosch T.C."/>
            <person name="Holstein T.W."/>
            <person name="Fujisawa T."/>
            <person name="Bode H.R."/>
            <person name="David C.N."/>
            <person name="Rokhsar D.S."/>
            <person name="Steele R.E."/>
        </authorList>
    </citation>
    <scope>NUCLEOTIDE SEQUENCE</scope>
</reference>
<accession>C9YBY0</accession>
<proteinExistence type="predicted"/>
<name>C9YBY0_CURXX</name>